<dbReference type="EMBL" id="BEZZ01003536">
    <property type="protein sequence ID" value="GCC19962.1"/>
    <property type="molecule type" value="Genomic_DNA"/>
</dbReference>
<organism evidence="5 6">
    <name type="scientific">Chiloscyllium punctatum</name>
    <name type="common">Brownbanded bambooshark</name>
    <name type="synonym">Hemiscyllium punctatum</name>
    <dbReference type="NCBI Taxonomy" id="137246"/>
    <lineage>
        <taxon>Eukaryota</taxon>
        <taxon>Metazoa</taxon>
        <taxon>Chordata</taxon>
        <taxon>Craniata</taxon>
        <taxon>Vertebrata</taxon>
        <taxon>Chondrichthyes</taxon>
        <taxon>Elasmobranchii</taxon>
        <taxon>Galeomorphii</taxon>
        <taxon>Galeoidea</taxon>
        <taxon>Orectolobiformes</taxon>
        <taxon>Hemiscylliidae</taxon>
        <taxon>Chiloscyllium</taxon>
    </lineage>
</organism>
<dbReference type="Pfam" id="PF01470">
    <property type="entry name" value="Peptidase_C15"/>
    <property type="match status" value="1"/>
</dbReference>
<dbReference type="InterPro" id="IPR016125">
    <property type="entry name" value="Peptidase_C15-like"/>
</dbReference>
<protein>
    <recommendedName>
        <fullName evidence="7">Pyroglutamyl-peptidase I like</fullName>
    </recommendedName>
</protein>
<keyword evidence="3" id="KW-0378">Hydrolase</keyword>
<comment type="similarity">
    <text evidence="1">Belongs to the peptidase C15 family.</text>
</comment>
<name>A0A401RPA2_CHIPU</name>
<proteinExistence type="inferred from homology"/>
<dbReference type="Gene3D" id="3.40.630.20">
    <property type="entry name" value="Peptidase C15, pyroglutamyl peptidase I-like"/>
    <property type="match status" value="1"/>
</dbReference>
<keyword evidence="6" id="KW-1185">Reference proteome</keyword>
<dbReference type="Proteomes" id="UP000287033">
    <property type="component" value="Unassembled WGS sequence"/>
</dbReference>
<keyword evidence="2" id="KW-0645">Protease</keyword>
<gene>
    <name evidence="5" type="ORF">chiPu_0021221</name>
</gene>
<accession>A0A401RPA2</accession>
<dbReference type="OrthoDB" id="407146at2759"/>
<dbReference type="PANTHER" id="PTHR23402:SF15">
    <property type="entry name" value="PYROGLUTAMYL-PEPTIDASE 1-LIKE PROTEIN"/>
    <property type="match status" value="1"/>
</dbReference>
<evidence type="ECO:0000256" key="3">
    <source>
        <dbReference type="ARBA" id="ARBA00022801"/>
    </source>
</evidence>
<reference evidence="5 6" key="1">
    <citation type="journal article" date="2018" name="Nat. Ecol. Evol.">
        <title>Shark genomes provide insights into elasmobranch evolution and the origin of vertebrates.</title>
        <authorList>
            <person name="Hara Y"/>
            <person name="Yamaguchi K"/>
            <person name="Onimaru K"/>
            <person name="Kadota M"/>
            <person name="Koyanagi M"/>
            <person name="Keeley SD"/>
            <person name="Tatsumi K"/>
            <person name="Tanaka K"/>
            <person name="Motone F"/>
            <person name="Kageyama Y"/>
            <person name="Nozu R"/>
            <person name="Adachi N"/>
            <person name="Nishimura O"/>
            <person name="Nakagawa R"/>
            <person name="Tanegashima C"/>
            <person name="Kiyatake I"/>
            <person name="Matsumoto R"/>
            <person name="Murakumo K"/>
            <person name="Nishida K"/>
            <person name="Terakita A"/>
            <person name="Kuratani S"/>
            <person name="Sato K"/>
            <person name="Hyodo S Kuraku.S."/>
        </authorList>
    </citation>
    <scope>NUCLEOTIDE SEQUENCE [LARGE SCALE GENOMIC DNA]</scope>
</reference>
<evidence type="ECO:0000313" key="6">
    <source>
        <dbReference type="Proteomes" id="UP000287033"/>
    </source>
</evidence>
<dbReference type="GO" id="GO:0008234">
    <property type="term" value="F:cysteine-type peptidase activity"/>
    <property type="evidence" value="ECO:0007669"/>
    <property type="project" value="UniProtKB-KW"/>
</dbReference>
<comment type="caution">
    <text evidence="5">The sequence shown here is derived from an EMBL/GenBank/DDBJ whole genome shotgun (WGS) entry which is preliminary data.</text>
</comment>
<dbReference type="GO" id="GO:0006508">
    <property type="term" value="P:proteolysis"/>
    <property type="evidence" value="ECO:0007669"/>
    <property type="project" value="UniProtKB-KW"/>
</dbReference>
<dbReference type="SUPFAM" id="SSF53182">
    <property type="entry name" value="Pyrrolidone carboxyl peptidase (pyroglutamate aminopeptidase)"/>
    <property type="match status" value="1"/>
</dbReference>
<dbReference type="PANTHER" id="PTHR23402">
    <property type="entry name" value="PROTEASE FAMILY C15 PYROGLUTAMYL-PEPTIDASE I-RELATED"/>
    <property type="match status" value="1"/>
</dbReference>
<evidence type="ECO:0008006" key="7">
    <source>
        <dbReference type="Google" id="ProtNLM"/>
    </source>
</evidence>
<dbReference type="AlphaFoldDB" id="A0A401RPA2"/>
<dbReference type="OMA" id="IWEDFQP"/>
<evidence type="ECO:0000256" key="2">
    <source>
        <dbReference type="ARBA" id="ARBA00022670"/>
    </source>
</evidence>
<evidence type="ECO:0000256" key="1">
    <source>
        <dbReference type="ARBA" id="ARBA00006641"/>
    </source>
</evidence>
<sequence length="192" mass="21732">MDIQDNTWICYTVLYNPQELKKLGSGDKIRLETVELPVHYQRVREILSRIWETQQPQLAVHVGVGTASKLIILEQCARNQGYKDPDVCGCYAAGSCCVDGGPEKIESLIDMRSVCKNLTGLDIAIIYSRDAGRYLCEYAYYLSLYHGNQKAAFIHIPRLSNGLTVEQLGKALWMILQELLHQLDTQREPSVL</sequence>
<evidence type="ECO:0000256" key="4">
    <source>
        <dbReference type="ARBA" id="ARBA00022807"/>
    </source>
</evidence>
<evidence type="ECO:0000313" key="5">
    <source>
        <dbReference type="EMBL" id="GCC19962.1"/>
    </source>
</evidence>
<dbReference type="InterPro" id="IPR036440">
    <property type="entry name" value="Peptidase_C15-like_sf"/>
</dbReference>
<dbReference type="STRING" id="137246.A0A401RPA2"/>
<keyword evidence="4" id="KW-0788">Thiol protease</keyword>